<reference evidence="2" key="1">
    <citation type="journal article" date="2020" name="Stud. Mycol.">
        <title>101 Dothideomycetes genomes: a test case for predicting lifestyles and emergence of pathogens.</title>
        <authorList>
            <person name="Haridas S."/>
            <person name="Albert R."/>
            <person name="Binder M."/>
            <person name="Bloem J."/>
            <person name="Labutti K."/>
            <person name="Salamov A."/>
            <person name="Andreopoulos B."/>
            <person name="Baker S."/>
            <person name="Barry K."/>
            <person name="Bills G."/>
            <person name="Bluhm B."/>
            <person name="Cannon C."/>
            <person name="Castanera R."/>
            <person name="Culley D."/>
            <person name="Daum C."/>
            <person name="Ezra D."/>
            <person name="Gonzalez J."/>
            <person name="Henrissat B."/>
            <person name="Kuo A."/>
            <person name="Liang C."/>
            <person name="Lipzen A."/>
            <person name="Lutzoni F."/>
            <person name="Magnuson J."/>
            <person name="Mondo S."/>
            <person name="Nolan M."/>
            <person name="Ohm R."/>
            <person name="Pangilinan J."/>
            <person name="Park H.-J."/>
            <person name="Ramirez L."/>
            <person name="Alfaro M."/>
            <person name="Sun H."/>
            <person name="Tritt A."/>
            <person name="Yoshinaga Y."/>
            <person name="Zwiers L.-H."/>
            <person name="Turgeon B."/>
            <person name="Goodwin S."/>
            <person name="Spatafora J."/>
            <person name="Crous P."/>
            <person name="Grigoriev I."/>
        </authorList>
    </citation>
    <scope>NUCLEOTIDE SEQUENCE</scope>
    <source>
        <strain evidence="2">CBS 101060</strain>
    </source>
</reference>
<dbReference type="EMBL" id="MU006089">
    <property type="protein sequence ID" value="KAF2843155.1"/>
    <property type="molecule type" value="Genomic_DNA"/>
</dbReference>
<sequence>MDFVQMHTKYPSLKIRTPAMVPLEQRKIWFAELERIADAVHEQGLVWGDIKPPNVLIDKCYKIWGIDFGGLWPHGFVEEELAETLVGDFQGLGRIREFLQIDQA</sequence>
<dbReference type="InterPro" id="IPR011009">
    <property type="entry name" value="Kinase-like_dom_sf"/>
</dbReference>
<dbReference type="InterPro" id="IPR000719">
    <property type="entry name" value="Prot_kinase_dom"/>
</dbReference>
<keyword evidence="3" id="KW-1185">Reference proteome</keyword>
<proteinExistence type="predicted"/>
<protein>
    <recommendedName>
        <fullName evidence="1">Protein kinase domain-containing protein</fullName>
    </recommendedName>
</protein>
<accession>A0A9P4SJV0</accession>
<dbReference type="PROSITE" id="PS50011">
    <property type="entry name" value="PROTEIN_KINASE_DOM"/>
    <property type="match status" value="1"/>
</dbReference>
<dbReference type="SUPFAM" id="SSF56112">
    <property type="entry name" value="Protein kinase-like (PK-like)"/>
    <property type="match status" value="1"/>
</dbReference>
<evidence type="ECO:0000259" key="1">
    <source>
        <dbReference type="PROSITE" id="PS50011"/>
    </source>
</evidence>
<organism evidence="2 3">
    <name type="scientific">Patellaria atrata CBS 101060</name>
    <dbReference type="NCBI Taxonomy" id="1346257"/>
    <lineage>
        <taxon>Eukaryota</taxon>
        <taxon>Fungi</taxon>
        <taxon>Dikarya</taxon>
        <taxon>Ascomycota</taxon>
        <taxon>Pezizomycotina</taxon>
        <taxon>Dothideomycetes</taxon>
        <taxon>Dothideomycetes incertae sedis</taxon>
        <taxon>Patellariales</taxon>
        <taxon>Patellariaceae</taxon>
        <taxon>Patellaria</taxon>
    </lineage>
</organism>
<evidence type="ECO:0000313" key="2">
    <source>
        <dbReference type="EMBL" id="KAF2843155.1"/>
    </source>
</evidence>
<dbReference type="OrthoDB" id="4062651at2759"/>
<dbReference type="Proteomes" id="UP000799429">
    <property type="component" value="Unassembled WGS sequence"/>
</dbReference>
<gene>
    <name evidence="2" type="ORF">M501DRAFT_1053923</name>
</gene>
<name>A0A9P4SJV0_9PEZI</name>
<feature type="domain" description="Protein kinase" evidence="1">
    <location>
        <begin position="1"/>
        <end position="104"/>
    </location>
</feature>
<comment type="caution">
    <text evidence="2">The sequence shown here is derived from an EMBL/GenBank/DDBJ whole genome shotgun (WGS) entry which is preliminary data.</text>
</comment>
<dbReference type="GO" id="GO:0005524">
    <property type="term" value="F:ATP binding"/>
    <property type="evidence" value="ECO:0007669"/>
    <property type="project" value="InterPro"/>
</dbReference>
<dbReference type="GO" id="GO:0004672">
    <property type="term" value="F:protein kinase activity"/>
    <property type="evidence" value="ECO:0007669"/>
    <property type="project" value="InterPro"/>
</dbReference>
<dbReference type="Gene3D" id="1.10.510.10">
    <property type="entry name" value="Transferase(Phosphotransferase) domain 1"/>
    <property type="match status" value="1"/>
</dbReference>
<evidence type="ECO:0000313" key="3">
    <source>
        <dbReference type="Proteomes" id="UP000799429"/>
    </source>
</evidence>
<dbReference type="AlphaFoldDB" id="A0A9P4SJV0"/>